<evidence type="ECO:0000313" key="2">
    <source>
        <dbReference type="EMBL" id="CAG7884782.1"/>
    </source>
</evidence>
<organism evidence="2 3">
    <name type="scientific">Brassica campestris</name>
    <name type="common">Field mustard</name>
    <dbReference type="NCBI Taxonomy" id="3711"/>
    <lineage>
        <taxon>Eukaryota</taxon>
        <taxon>Viridiplantae</taxon>
        <taxon>Streptophyta</taxon>
        <taxon>Embryophyta</taxon>
        <taxon>Tracheophyta</taxon>
        <taxon>Spermatophyta</taxon>
        <taxon>Magnoliopsida</taxon>
        <taxon>eudicotyledons</taxon>
        <taxon>Gunneridae</taxon>
        <taxon>Pentapetalae</taxon>
        <taxon>rosids</taxon>
        <taxon>malvids</taxon>
        <taxon>Brassicales</taxon>
        <taxon>Brassicaceae</taxon>
        <taxon>Brassiceae</taxon>
        <taxon>Brassica</taxon>
    </lineage>
</organism>
<feature type="transmembrane region" description="Helical" evidence="1">
    <location>
        <begin position="6"/>
        <end position="25"/>
    </location>
</feature>
<dbReference type="Proteomes" id="UP000694005">
    <property type="component" value="Chromosome A03"/>
</dbReference>
<dbReference type="Gramene" id="A03p61250.2_BraZ1">
    <property type="protein sequence ID" value="A03p61250.2_BraZ1.CDS.1"/>
    <property type="gene ID" value="A03g61250.2_BraZ1"/>
</dbReference>
<evidence type="ECO:0000256" key="1">
    <source>
        <dbReference type="SAM" id="Phobius"/>
    </source>
</evidence>
<protein>
    <submittedName>
        <fullName evidence="2">Uncharacterized protein</fullName>
    </submittedName>
</protein>
<dbReference type="EMBL" id="LS974619">
    <property type="protein sequence ID" value="CAG7884782.1"/>
    <property type="molecule type" value="Genomic_DNA"/>
</dbReference>
<name>A0A8D9LS33_BRACM</name>
<dbReference type="AlphaFoldDB" id="A0A8D9LS33"/>
<accession>A0A8D9LS33</accession>
<evidence type="ECO:0000313" key="3">
    <source>
        <dbReference type="Proteomes" id="UP000694005"/>
    </source>
</evidence>
<keyword evidence="1" id="KW-1133">Transmembrane helix</keyword>
<keyword evidence="1" id="KW-0812">Transmembrane</keyword>
<proteinExistence type="predicted"/>
<gene>
    <name evidence="2" type="ORF">BRAPAZ1V2_A03P61250.2</name>
</gene>
<reference evidence="2 3" key="1">
    <citation type="submission" date="2021-07" db="EMBL/GenBank/DDBJ databases">
        <authorList>
            <consortium name="Genoscope - CEA"/>
            <person name="William W."/>
        </authorList>
    </citation>
    <scope>NUCLEOTIDE SEQUENCE [LARGE SCALE GENOMIC DNA]</scope>
</reference>
<sequence>MSSSLSFLFVLFYVLSDFVLLEIFFCRRRQMEDTECYDNNGWGCKR</sequence>
<keyword evidence="1" id="KW-0472">Membrane</keyword>